<protein>
    <submittedName>
        <fullName evidence="7">Putative aldolase</fullName>
    </submittedName>
</protein>
<dbReference type="GO" id="GO:0008270">
    <property type="term" value="F:zinc ion binding"/>
    <property type="evidence" value="ECO:0007669"/>
    <property type="project" value="InterPro"/>
</dbReference>
<dbReference type="InterPro" id="IPR000771">
    <property type="entry name" value="FBA_II"/>
</dbReference>
<dbReference type="Pfam" id="PF01116">
    <property type="entry name" value="F_bP_aldolase"/>
    <property type="match status" value="1"/>
</dbReference>
<feature type="binding site" evidence="6">
    <location>
        <position position="180"/>
    </location>
    <ligand>
        <name>Zn(2+)</name>
        <dbReference type="ChEBI" id="CHEBI:29105"/>
        <label>1</label>
        <note>catalytic</note>
    </ligand>
</feature>
<evidence type="ECO:0000256" key="3">
    <source>
        <dbReference type="ARBA" id="ARBA00023239"/>
    </source>
</evidence>
<dbReference type="PIRSF" id="PIRSF001359">
    <property type="entry name" value="F_bP_aldolase_II"/>
    <property type="match status" value="1"/>
</dbReference>
<keyword evidence="8" id="KW-1185">Reference proteome</keyword>
<dbReference type="RefSeq" id="WP_008411811.1">
    <property type="nucleotide sequence ID" value="NZ_CAOS01000010.1"/>
</dbReference>
<evidence type="ECO:0000313" key="7">
    <source>
        <dbReference type="EMBL" id="CCO08409.1"/>
    </source>
</evidence>
<dbReference type="Gene3D" id="3.20.20.70">
    <property type="entry name" value="Aldolase class I"/>
    <property type="match status" value="1"/>
</dbReference>
<dbReference type="InterPro" id="IPR050246">
    <property type="entry name" value="Class_II_FBP_aldolase"/>
</dbReference>
<dbReference type="OrthoDB" id="9803995at2"/>
<keyword evidence="1 6" id="KW-0479">Metal-binding</keyword>
<evidence type="ECO:0000256" key="2">
    <source>
        <dbReference type="ARBA" id="ARBA00022833"/>
    </source>
</evidence>
<dbReference type="NCBIfam" id="NF009497">
    <property type="entry name" value="PRK12857.1"/>
    <property type="match status" value="1"/>
</dbReference>
<evidence type="ECO:0000256" key="5">
    <source>
        <dbReference type="PIRSR" id="PIRSR001359-2"/>
    </source>
</evidence>
<dbReference type="CDD" id="cd00947">
    <property type="entry name" value="TBP_aldolase_IIB"/>
    <property type="match status" value="1"/>
</dbReference>
<organism evidence="7 8">
    <name type="scientific">Desulforamulus hydrothermalis Lam5 = DSM 18033</name>
    <dbReference type="NCBI Taxonomy" id="1121428"/>
    <lineage>
        <taxon>Bacteria</taxon>
        <taxon>Bacillati</taxon>
        <taxon>Bacillota</taxon>
        <taxon>Clostridia</taxon>
        <taxon>Eubacteriales</taxon>
        <taxon>Peptococcaceae</taxon>
        <taxon>Desulforamulus</taxon>
    </lineage>
</organism>
<dbReference type="Proteomes" id="UP000009315">
    <property type="component" value="Unassembled WGS sequence"/>
</dbReference>
<feature type="active site" description="Proton donor" evidence="4">
    <location>
        <position position="82"/>
    </location>
</feature>
<feature type="binding site" evidence="6">
    <location>
        <position position="104"/>
    </location>
    <ligand>
        <name>Zn(2+)</name>
        <dbReference type="ChEBI" id="CHEBI:29105"/>
        <label>2</label>
    </ligand>
</feature>
<dbReference type="NCBIfam" id="TIGR01859">
    <property type="entry name" value="fruc_bis_ald"/>
    <property type="match status" value="1"/>
</dbReference>
<dbReference type="PANTHER" id="PTHR30304:SF0">
    <property type="entry name" value="D-TAGATOSE-1,6-BISPHOSPHATE ALDOLASE SUBUNIT GATY-RELATED"/>
    <property type="match status" value="1"/>
</dbReference>
<dbReference type="InterPro" id="IPR013785">
    <property type="entry name" value="Aldolase_TIM"/>
</dbReference>
<proteinExistence type="predicted"/>
<evidence type="ECO:0000256" key="1">
    <source>
        <dbReference type="ARBA" id="ARBA00022723"/>
    </source>
</evidence>
<reference evidence="7 8" key="1">
    <citation type="journal article" date="2013" name="Genome Announc.">
        <title>Genome Sequence of the Sulfate-Reducing Bacterium Desulfotomaculum hydrothermale Lam5(T).</title>
        <authorList>
            <person name="Amin O."/>
            <person name="Fardeau M.L."/>
            <person name="Valette O."/>
            <person name="Hirschler-Rea A."/>
            <person name="Barbe V."/>
            <person name="Medigue C."/>
            <person name="Vacherie B."/>
            <person name="Ollivier B."/>
            <person name="Bertin P.N."/>
            <person name="Dolla A."/>
        </authorList>
    </citation>
    <scope>NUCLEOTIDE SEQUENCE [LARGE SCALE GENOMIC DNA]</scope>
    <source>
        <strain evidence="8">Lam5 / DSM 18033</strain>
    </source>
</reference>
<comment type="caution">
    <text evidence="7">The sequence shown here is derived from an EMBL/GenBank/DDBJ whole genome shotgun (WGS) entry which is preliminary data.</text>
</comment>
<dbReference type="NCBIfam" id="TIGR00167">
    <property type="entry name" value="cbbA"/>
    <property type="match status" value="1"/>
</dbReference>
<dbReference type="GO" id="GO:0006096">
    <property type="term" value="P:glycolytic process"/>
    <property type="evidence" value="ECO:0007669"/>
    <property type="project" value="InterPro"/>
</dbReference>
<dbReference type="SUPFAM" id="SSF51569">
    <property type="entry name" value="Aldolase"/>
    <property type="match status" value="1"/>
</dbReference>
<name>K8DZE3_9FIRM</name>
<feature type="binding site" evidence="6">
    <location>
        <position position="134"/>
    </location>
    <ligand>
        <name>Zn(2+)</name>
        <dbReference type="ChEBI" id="CHEBI:29105"/>
        <label>2</label>
    </ligand>
</feature>
<evidence type="ECO:0000313" key="8">
    <source>
        <dbReference type="Proteomes" id="UP000009315"/>
    </source>
</evidence>
<dbReference type="InterPro" id="IPR011289">
    <property type="entry name" value="Fruc_bis_ald_class-2"/>
</dbReference>
<comment type="cofactor">
    <cofactor evidence="6">
        <name>Zn(2+)</name>
        <dbReference type="ChEBI" id="CHEBI:29105"/>
    </cofactor>
    <text evidence="6">Binds 2 Zn(2+) ions per subunit. One is catalytic and the other provides a structural contribution.</text>
</comment>
<sequence>MPLVSVKELLQRAEEGKYAVGAFNVNNMEIVQAIVAAAEAERAPVIMQASQGAIKYAGIEYIYALASLAAGRASVPVALHLDHGTSFEQCMKCIRVGFTSVMIDGSKLPLEENIALTNKVLEVARATGVSVEAELGKIGGTEDDIHVDEKDAFFTDPEEARYFVEKTGVDALAVAIGTAHGQYKGIPQLDFPRLEKIAGLVKIPIVLHGSSGVPDEAVQEAIRLGVRKVNIDTNIREAFTAACRQVLDSNAKEIDPRKVLGPAREAATQVIREKIRVFGSAGKA</sequence>
<dbReference type="STRING" id="1121428.DESHY_30099"/>
<keyword evidence="3" id="KW-0456">Lyase</keyword>
<dbReference type="GO" id="GO:0004332">
    <property type="term" value="F:fructose-bisphosphate aldolase activity"/>
    <property type="evidence" value="ECO:0007669"/>
    <property type="project" value="InterPro"/>
</dbReference>
<dbReference type="AlphaFoldDB" id="K8DZE3"/>
<dbReference type="GO" id="GO:0030388">
    <property type="term" value="P:fructose 1,6-bisphosphate metabolic process"/>
    <property type="evidence" value="ECO:0007669"/>
    <property type="project" value="InterPro"/>
</dbReference>
<feature type="binding site" evidence="6">
    <location>
        <position position="83"/>
    </location>
    <ligand>
        <name>Zn(2+)</name>
        <dbReference type="ChEBI" id="CHEBI:29105"/>
        <label>1</label>
        <note>catalytic</note>
    </ligand>
</feature>
<dbReference type="EMBL" id="CAOS01000010">
    <property type="protein sequence ID" value="CCO08409.1"/>
    <property type="molecule type" value="Genomic_DNA"/>
</dbReference>
<dbReference type="PROSITE" id="PS00806">
    <property type="entry name" value="ALDOLASE_CLASS_II_2"/>
    <property type="match status" value="1"/>
</dbReference>
<keyword evidence="2 6" id="KW-0862">Zinc</keyword>
<dbReference type="PANTHER" id="PTHR30304">
    <property type="entry name" value="D-TAGATOSE-1,6-BISPHOSPHATE ALDOLASE"/>
    <property type="match status" value="1"/>
</dbReference>
<feature type="binding site" evidence="5">
    <location>
        <position position="181"/>
    </location>
    <ligand>
        <name>dihydroxyacetone phosphate</name>
        <dbReference type="ChEBI" id="CHEBI:57642"/>
    </ligand>
</feature>
<feature type="binding site" evidence="5">
    <location>
        <begin position="209"/>
        <end position="211"/>
    </location>
    <ligand>
        <name>dihydroxyacetone phosphate</name>
        <dbReference type="ChEBI" id="CHEBI:57642"/>
    </ligand>
</feature>
<evidence type="ECO:0000256" key="4">
    <source>
        <dbReference type="PIRSR" id="PIRSR001359-1"/>
    </source>
</evidence>
<evidence type="ECO:0000256" key="6">
    <source>
        <dbReference type="PIRSR" id="PIRSR001359-3"/>
    </source>
</evidence>
<feature type="binding site" evidence="6">
    <location>
        <position position="208"/>
    </location>
    <ligand>
        <name>Zn(2+)</name>
        <dbReference type="ChEBI" id="CHEBI:29105"/>
        <label>1</label>
        <note>catalytic</note>
    </ligand>
</feature>
<accession>K8DZE3</accession>
<feature type="binding site" evidence="5">
    <location>
        <begin position="230"/>
        <end position="233"/>
    </location>
    <ligand>
        <name>dihydroxyacetone phosphate</name>
        <dbReference type="ChEBI" id="CHEBI:57642"/>
    </ligand>
</feature>
<gene>
    <name evidence="7" type="primary">ydjI</name>
    <name evidence="7" type="ORF">DESHY_30099</name>
</gene>
<dbReference type="eggNOG" id="COG0191">
    <property type="taxonomic scope" value="Bacteria"/>
</dbReference>